<dbReference type="InterPro" id="IPR036291">
    <property type="entry name" value="NAD(P)-bd_dom_sf"/>
</dbReference>
<dbReference type="PRINTS" id="PR00080">
    <property type="entry name" value="SDRFAMILY"/>
</dbReference>
<dbReference type="AlphaFoldDB" id="A0A382B4X0"/>
<keyword evidence="2" id="KW-0560">Oxidoreductase</keyword>
<proteinExistence type="inferred from homology"/>
<organism evidence="3">
    <name type="scientific">marine metagenome</name>
    <dbReference type="NCBI Taxonomy" id="408172"/>
    <lineage>
        <taxon>unclassified sequences</taxon>
        <taxon>metagenomes</taxon>
        <taxon>ecological metagenomes</taxon>
    </lineage>
</organism>
<sequence length="255" mass="28815">MNEIANYPSLKDKLVLVTGGASGIGETIVENFLQQESKVVFLDKEKELGLKLVSKLKNYKYKAIFKECDLINIDDLKSIINQIREEVGLISILVNNAASDERHDIDSVTPEYWDNRMNVNLRHYFFTIQSVYKDMKQLGKGAIVNIGSFSWMLGQGNMPGYTTAKSAIMGLTRTIARDLGIYNIRVNCVVPGWIITERQKKLWLTPEIEKQQLERQCIKRMLEPNDIAKPVLFFASDQSSGCTAQNYVVDGGVVN</sequence>
<evidence type="ECO:0000256" key="2">
    <source>
        <dbReference type="ARBA" id="ARBA00023002"/>
    </source>
</evidence>
<evidence type="ECO:0008006" key="4">
    <source>
        <dbReference type="Google" id="ProtNLM"/>
    </source>
</evidence>
<accession>A0A382B4X0</accession>
<evidence type="ECO:0000256" key="1">
    <source>
        <dbReference type="ARBA" id="ARBA00006484"/>
    </source>
</evidence>
<dbReference type="PANTHER" id="PTHR24321">
    <property type="entry name" value="DEHYDROGENASES, SHORT CHAIN"/>
    <property type="match status" value="1"/>
</dbReference>
<dbReference type="CDD" id="cd05233">
    <property type="entry name" value="SDR_c"/>
    <property type="match status" value="1"/>
</dbReference>
<dbReference type="EMBL" id="UINC01028247">
    <property type="protein sequence ID" value="SVB08890.1"/>
    <property type="molecule type" value="Genomic_DNA"/>
</dbReference>
<comment type="similarity">
    <text evidence="1">Belongs to the short-chain dehydrogenases/reductases (SDR) family.</text>
</comment>
<gene>
    <name evidence="3" type="ORF">METZ01_LOCUS161744</name>
</gene>
<dbReference type="Gene3D" id="3.40.50.720">
    <property type="entry name" value="NAD(P)-binding Rossmann-like Domain"/>
    <property type="match status" value="1"/>
</dbReference>
<dbReference type="SUPFAM" id="SSF51735">
    <property type="entry name" value="NAD(P)-binding Rossmann-fold domains"/>
    <property type="match status" value="1"/>
</dbReference>
<evidence type="ECO:0000313" key="3">
    <source>
        <dbReference type="EMBL" id="SVB08890.1"/>
    </source>
</evidence>
<dbReference type="PRINTS" id="PR00081">
    <property type="entry name" value="GDHRDH"/>
</dbReference>
<reference evidence="3" key="1">
    <citation type="submission" date="2018-05" db="EMBL/GenBank/DDBJ databases">
        <authorList>
            <person name="Lanie J.A."/>
            <person name="Ng W.-L."/>
            <person name="Kazmierczak K.M."/>
            <person name="Andrzejewski T.M."/>
            <person name="Davidsen T.M."/>
            <person name="Wayne K.J."/>
            <person name="Tettelin H."/>
            <person name="Glass J.I."/>
            <person name="Rusch D."/>
            <person name="Podicherti R."/>
            <person name="Tsui H.-C.T."/>
            <person name="Winkler M.E."/>
        </authorList>
    </citation>
    <scope>NUCLEOTIDE SEQUENCE</scope>
</reference>
<dbReference type="PROSITE" id="PS00061">
    <property type="entry name" value="ADH_SHORT"/>
    <property type="match status" value="1"/>
</dbReference>
<dbReference type="InterPro" id="IPR002347">
    <property type="entry name" value="SDR_fam"/>
</dbReference>
<dbReference type="GO" id="GO:0016491">
    <property type="term" value="F:oxidoreductase activity"/>
    <property type="evidence" value="ECO:0007669"/>
    <property type="project" value="UniProtKB-KW"/>
</dbReference>
<protein>
    <recommendedName>
        <fullName evidence="4">3-oxoacyl-ACP reductase</fullName>
    </recommendedName>
</protein>
<dbReference type="PANTHER" id="PTHR24321:SF8">
    <property type="entry name" value="ESTRADIOL 17-BETA-DEHYDROGENASE 8-RELATED"/>
    <property type="match status" value="1"/>
</dbReference>
<dbReference type="FunFam" id="3.40.50.720:FF:000084">
    <property type="entry name" value="Short-chain dehydrogenase reductase"/>
    <property type="match status" value="1"/>
</dbReference>
<dbReference type="InterPro" id="IPR020904">
    <property type="entry name" value="Sc_DH/Rdtase_CS"/>
</dbReference>
<dbReference type="Pfam" id="PF13561">
    <property type="entry name" value="adh_short_C2"/>
    <property type="match status" value="1"/>
</dbReference>
<name>A0A382B4X0_9ZZZZ</name>